<sequence length="464" mass="50192">MKIQLFLFVIIAIVAISAQTDPCATGQASSISQWGITFNFDKAYPCGKFVNGDYWVTPTTAGGKVVISSMLPAFTGTRNGWMANPNHPLNHGFDSEIGGWTASMVPALPYSASVNTSIVKAISEAGANHCNQPYTCLSTAAVLTVLAAPPPTGSFRPGYYGLPVNKKIYSSLNMQTALLPSFAPVADTPTLASLVTRFERVQLDHKKDWTGRDLHPHLNLPDYGSIIASDTGDAVLRLMLNDPLSAKMPLLIQYVQAGIDYWSMYNGGVTWPVDGGIFIGRKLPIAFAAVMLNDSAISAKLKLAGTQSFGEDGQIYYSTNASMVLWGQECDPDDYWDCALTGAAQGTKDCRDPFGYIDGGIPGDLYQMCCTSQTWKATVLSQRLMPKVQCAFNSPLLLTYVDRWVSSGAHTLPDPYSLQRGGVLGPSRFPQFNGKSANDGYYSSSFAYNMWATYRATAPVTTCP</sequence>
<protein>
    <submittedName>
        <fullName evidence="2">Uncharacterized protein</fullName>
    </submittedName>
</protein>
<keyword evidence="3" id="KW-1185">Reference proteome</keyword>
<accession>D3BGN6</accession>
<name>D3BGN6_HETP5</name>
<gene>
    <name evidence="2" type="ORF">PPL_07688</name>
</gene>
<feature type="signal peptide" evidence="1">
    <location>
        <begin position="1"/>
        <end position="20"/>
    </location>
</feature>
<dbReference type="InParanoid" id="D3BGN6"/>
<dbReference type="GeneID" id="31363169"/>
<evidence type="ECO:0000256" key="1">
    <source>
        <dbReference type="SAM" id="SignalP"/>
    </source>
</evidence>
<comment type="caution">
    <text evidence="2">The sequence shown here is derived from an EMBL/GenBank/DDBJ whole genome shotgun (WGS) entry which is preliminary data.</text>
</comment>
<keyword evidence="1" id="KW-0732">Signal</keyword>
<dbReference type="EMBL" id="ADBJ01000035">
    <property type="protein sequence ID" value="EFA79270.1"/>
    <property type="molecule type" value="Genomic_DNA"/>
</dbReference>
<dbReference type="RefSeq" id="XP_020431391.1">
    <property type="nucleotide sequence ID" value="XM_020578522.1"/>
</dbReference>
<dbReference type="AlphaFoldDB" id="D3BGN6"/>
<reference evidence="2 3" key="1">
    <citation type="journal article" date="2011" name="Genome Res.">
        <title>Phylogeny-wide analysis of social amoeba genomes highlights ancient origins for complex intercellular communication.</title>
        <authorList>
            <person name="Heidel A.J."/>
            <person name="Lawal H.M."/>
            <person name="Felder M."/>
            <person name="Schilde C."/>
            <person name="Helps N.R."/>
            <person name="Tunggal B."/>
            <person name="Rivero F."/>
            <person name="John U."/>
            <person name="Schleicher M."/>
            <person name="Eichinger L."/>
            <person name="Platzer M."/>
            <person name="Noegel A.A."/>
            <person name="Schaap P."/>
            <person name="Gloeckner G."/>
        </authorList>
    </citation>
    <scope>NUCLEOTIDE SEQUENCE [LARGE SCALE GENOMIC DNA]</scope>
    <source>
        <strain evidence="3">ATCC 26659 / Pp 5 / PN500</strain>
    </source>
</reference>
<evidence type="ECO:0000313" key="2">
    <source>
        <dbReference type="EMBL" id="EFA79270.1"/>
    </source>
</evidence>
<feature type="chain" id="PRO_5003041209" evidence="1">
    <location>
        <begin position="21"/>
        <end position="464"/>
    </location>
</feature>
<evidence type="ECO:0000313" key="3">
    <source>
        <dbReference type="Proteomes" id="UP000001396"/>
    </source>
</evidence>
<proteinExistence type="predicted"/>
<dbReference type="Proteomes" id="UP000001396">
    <property type="component" value="Unassembled WGS sequence"/>
</dbReference>
<organism evidence="2 3">
    <name type="scientific">Heterostelium pallidum (strain ATCC 26659 / Pp 5 / PN500)</name>
    <name type="common">Cellular slime mold</name>
    <name type="synonym">Polysphondylium pallidum</name>
    <dbReference type="NCBI Taxonomy" id="670386"/>
    <lineage>
        <taxon>Eukaryota</taxon>
        <taxon>Amoebozoa</taxon>
        <taxon>Evosea</taxon>
        <taxon>Eumycetozoa</taxon>
        <taxon>Dictyostelia</taxon>
        <taxon>Acytosteliales</taxon>
        <taxon>Acytosteliaceae</taxon>
        <taxon>Heterostelium</taxon>
    </lineage>
</organism>